<gene>
    <name evidence="5" type="ORF">CRE_25976</name>
</gene>
<dbReference type="SUPFAM" id="SSF56300">
    <property type="entry name" value="Metallo-dependent phosphatases"/>
    <property type="match status" value="1"/>
</dbReference>
<organism evidence="6">
    <name type="scientific">Caenorhabditis remanei</name>
    <name type="common">Caenorhabditis vulgaris</name>
    <dbReference type="NCBI Taxonomy" id="31234"/>
    <lineage>
        <taxon>Eukaryota</taxon>
        <taxon>Metazoa</taxon>
        <taxon>Ecdysozoa</taxon>
        <taxon>Nematoda</taxon>
        <taxon>Chromadorea</taxon>
        <taxon>Rhabditida</taxon>
        <taxon>Rhabditina</taxon>
        <taxon>Rhabditomorpha</taxon>
        <taxon>Rhabditoidea</taxon>
        <taxon>Rhabditidae</taxon>
        <taxon>Peloderinae</taxon>
        <taxon>Caenorhabditis</taxon>
    </lineage>
</organism>
<evidence type="ECO:0000313" key="5">
    <source>
        <dbReference type="EMBL" id="EFP09784.1"/>
    </source>
</evidence>
<evidence type="ECO:0000256" key="1">
    <source>
        <dbReference type="ARBA" id="ARBA00022723"/>
    </source>
</evidence>
<name>E3NN00_CAERE</name>
<protein>
    <submittedName>
        <fullName evidence="5">Uncharacterized protein</fullName>
    </submittedName>
</protein>
<dbReference type="InParanoid" id="E3NN00"/>
<evidence type="ECO:0000256" key="3">
    <source>
        <dbReference type="ARBA" id="ARBA00023211"/>
    </source>
</evidence>
<reference evidence="5" key="1">
    <citation type="submission" date="2007-07" db="EMBL/GenBank/DDBJ databases">
        <title>PCAP assembly of the Caenorhabditis remanei genome.</title>
        <authorList>
            <consortium name="The Caenorhabditis remanei Sequencing Consortium"/>
            <person name="Wilson R.K."/>
        </authorList>
    </citation>
    <scope>NUCLEOTIDE SEQUENCE [LARGE SCALE GENOMIC DNA]</scope>
    <source>
        <strain evidence="5">PB4641</strain>
    </source>
</reference>
<sequence>MERKHKSQPTVNKEIKPEVDREDFDMKISRPAPSPPAISMNLTRVVGNLLEKPQHADELKPIEELMSRLMRRERILEQDGESLCKTAMATFMNEENEQCAMESTVSLTCICGIEHPELKEAHEIMKSADSPPDTKYEFLGDNMNGNIETFLLLIGLKCLFPERIMLIRNQDSRQTTRLYGYYDECIRKYGNAALWESMEHLSGVAMDKRVFMFKEWFECEAIGAIRKDSH</sequence>
<dbReference type="CTD" id="9828318"/>
<dbReference type="EMBL" id="DS269133">
    <property type="protein sequence ID" value="EFP09784.1"/>
    <property type="molecule type" value="Genomic_DNA"/>
</dbReference>
<feature type="region of interest" description="Disordered" evidence="4">
    <location>
        <begin position="1"/>
        <end position="36"/>
    </location>
</feature>
<dbReference type="STRING" id="31234.E3NN00"/>
<evidence type="ECO:0000256" key="4">
    <source>
        <dbReference type="SAM" id="MobiDB-lite"/>
    </source>
</evidence>
<evidence type="ECO:0000256" key="2">
    <source>
        <dbReference type="ARBA" id="ARBA00022801"/>
    </source>
</evidence>
<dbReference type="InterPro" id="IPR006186">
    <property type="entry name" value="Ser/Thr-sp_prot-phosphatase"/>
</dbReference>
<dbReference type="GO" id="GO:0046872">
    <property type="term" value="F:metal ion binding"/>
    <property type="evidence" value="ECO:0007669"/>
    <property type="project" value="UniProtKB-KW"/>
</dbReference>
<keyword evidence="2" id="KW-0378">Hydrolase</keyword>
<dbReference type="InterPro" id="IPR029052">
    <property type="entry name" value="Metallo-depent_PP-like"/>
</dbReference>
<feature type="compositionally biased region" description="Basic and acidic residues" evidence="4">
    <location>
        <begin position="13"/>
        <end position="28"/>
    </location>
</feature>
<keyword evidence="6" id="KW-1185">Reference proteome</keyword>
<evidence type="ECO:0000313" key="6">
    <source>
        <dbReference type="Proteomes" id="UP000008281"/>
    </source>
</evidence>
<dbReference type="eggNOG" id="KOG0372">
    <property type="taxonomic scope" value="Eukaryota"/>
</dbReference>
<dbReference type="GO" id="GO:0004722">
    <property type="term" value="F:protein serine/threonine phosphatase activity"/>
    <property type="evidence" value="ECO:0007669"/>
    <property type="project" value="InterPro"/>
</dbReference>
<keyword evidence="3" id="KW-0464">Manganese</keyword>
<dbReference type="Gene3D" id="3.60.21.10">
    <property type="match status" value="1"/>
</dbReference>
<proteinExistence type="predicted"/>
<accession>E3NN00</accession>
<dbReference type="HOGENOM" id="CLU_1205736_0_0_1"/>
<dbReference type="PANTHER" id="PTHR45619">
    <property type="entry name" value="SERINE/THREONINE-PROTEIN PHOSPHATASE PP2A-RELATED"/>
    <property type="match status" value="1"/>
</dbReference>
<dbReference type="AlphaFoldDB" id="E3NN00"/>
<dbReference type="GeneID" id="9828318"/>
<keyword evidence="1" id="KW-0479">Metal-binding</keyword>
<dbReference type="RefSeq" id="XP_003090223.2">
    <property type="nucleotide sequence ID" value="XM_003090175.2"/>
</dbReference>
<dbReference type="KEGG" id="crq:GCK72_011699"/>
<dbReference type="InterPro" id="IPR047129">
    <property type="entry name" value="PPA2-like"/>
</dbReference>
<dbReference type="Proteomes" id="UP000008281">
    <property type="component" value="Unassembled WGS sequence"/>
</dbReference>
<dbReference type="PRINTS" id="PR00114">
    <property type="entry name" value="STPHPHTASE"/>
</dbReference>